<feature type="region of interest" description="Disordered" evidence="1">
    <location>
        <begin position="41"/>
        <end position="86"/>
    </location>
</feature>
<gene>
    <name evidence="2" type="ORF">ACFPK1_20845</name>
</gene>
<proteinExistence type="predicted"/>
<sequence>MSWVLIGLGVWLVVAVAGALAVALLVRANRPTTLDVLRARGVVQEPSVAPSDPRTDARDGTGGADLPAPRDGGHDRAAAPTERRRD</sequence>
<dbReference type="RefSeq" id="WP_378022863.1">
    <property type="nucleotide sequence ID" value="NZ_JBHSKG010000012.1"/>
</dbReference>
<keyword evidence="3" id="KW-1185">Reference proteome</keyword>
<evidence type="ECO:0000313" key="2">
    <source>
        <dbReference type="EMBL" id="MFC5140696.1"/>
    </source>
</evidence>
<accession>A0ABV9ZGJ9</accession>
<organism evidence="2 3">
    <name type="scientific">Actinomycetospora rhizophila</name>
    <dbReference type="NCBI Taxonomy" id="1416876"/>
    <lineage>
        <taxon>Bacteria</taxon>
        <taxon>Bacillati</taxon>
        <taxon>Actinomycetota</taxon>
        <taxon>Actinomycetes</taxon>
        <taxon>Pseudonocardiales</taxon>
        <taxon>Pseudonocardiaceae</taxon>
        <taxon>Actinomycetospora</taxon>
    </lineage>
</organism>
<dbReference type="Proteomes" id="UP001596175">
    <property type="component" value="Unassembled WGS sequence"/>
</dbReference>
<dbReference type="EMBL" id="JBHSKG010000012">
    <property type="protein sequence ID" value="MFC5140696.1"/>
    <property type="molecule type" value="Genomic_DNA"/>
</dbReference>
<protein>
    <submittedName>
        <fullName evidence="2">Uncharacterized protein</fullName>
    </submittedName>
</protein>
<comment type="caution">
    <text evidence="2">The sequence shown here is derived from an EMBL/GenBank/DDBJ whole genome shotgun (WGS) entry which is preliminary data.</text>
</comment>
<evidence type="ECO:0000256" key="1">
    <source>
        <dbReference type="SAM" id="MobiDB-lite"/>
    </source>
</evidence>
<reference evidence="3" key="1">
    <citation type="journal article" date="2019" name="Int. J. Syst. Evol. Microbiol.">
        <title>The Global Catalogue of Microorganisms (GCM) 10K type strain sequencing project: providing services to taxonomists for standard genome sequencing and annotation.</title>
        <authorList>
            <consortium name="The Broad Institute Genomics Platform"/>
            <consortium name="The Broad Institute Genome Sequencing Center for Infectious Disease"/>
            <person name="Wu L."/>
            <person name="Ma J."/>
        </authorList>
    </citation>
    <scope>NUCLEOTIDE SEQUENCE [LARGE SCALE GENOMIC DNA]</scope>
    <source>
        <strain evidence="3">XZYJ18</strain>
    </source>
</reference>
<name>A0ABV9ZGJ9_9PSEU</name>
<feature type="compositionally biased region" description="Basic and acidic residues" evidence="1">
    <location>
        <begin position="71"/>
        <end position="86"/>
    </location>
</feature>
<evidence type="ECO:0000313" key="3">
    <source>
        <dbReference type="Proteomes" id="UP001596175"/>
    </source>
</evidence>